<evidence type="ECO:0000256" key="1">
    <source>
        <dbReference type="SAM" id="MobiDB-lite"/>
    </source>
</evidence>
<feature type="region of interest" description="Disordered" evidence="1">
    <location>
        <begin position="158"/>
        <end position="187"/>
    </location>
</feature>
<feature type="region of interest" description="Disordered" evidence="1">
    <location>
        <begin position="1"/>
        <end position="31"/>
    </location>
</feature>
<protein>
    <submittedName>
        <fullName evidence="2">Uncharacterized protein</fullName>
    </submittedName>
</protein>
<sequence>MQRGRSGPLPFQQGRGGRGFPGRGHGQESRGPEIYQHQIERDQLLTGDPKQAWSVGRDQWQMGRGKFAIGLPFLSIAPSKGNRLKSLDELTEDELIRCGMLTNTDFDDAESTSNIQYIAPIPSPQLTPTHLTFDSDDDNDINNNDIGEDELLMLKKKRKRDENFDSQQSDNNTDQGKEAENKGKIIQNKTDQQKIKGMLQFSPINQQNNSKAQNPAQNSVQMKIDRQLKTKINQMNNIFDALLNLNKALQIDINSTAHALQTLDTQRKKAELQKNKKYEDKIINLKENQLKNDDPIQIAIDLVNQKGAGASRLQMVCIDDRGWKQKASGIKLESQSEKAKREQQQKLDSKPSRSPPHIQTNNQYNQNNGQYNYNNSQGRGYTPYSTTRPQSQPNQVQNPQIHYPRAQIPQNIVQPHQFNAIQPNSVIIPPSSHSQPIQSYDSGRGSKRRREYE</sequence>
<accession>A0A5J4VXH6</accession>
<feature type="compositionally biased region" description="Low complexity" evidence="1">
    <location>
        <begin position="361"/>
        <end position="381"/>
    </location>
</feature>
<dbReference type="EMBL" id="SNRW01004544">
    <property type="protein sequence ID" value="KAA6387043.1"/>
    <property type="molecule type" value="Genomic_DNA"/>
</dbReference>
<reference evidence="2 3" key="1">
    <citation type="submission" date="2019-03" db="EMBL/GenBank/DDBJ databases">
        <title>Single cell metagenomics reveals metabolic interactions within the superorganism composed of flagellate Streblomastix strix and complex community of Bacteroidetes bacteria on its surface.</title>
        <authorList>
            <person name="Treitli S.C."/>
            <person name="Kolisko M."/>
            <person name="Husnik F."/>
            <person name="Keeling P."/>
            <person name="Hampl V."/>
        </authorList>
    </citation>
    <scope>NUCLEOTIDE SEQUENCE [LARGE SCALE GENOMIC DNA]</scope>
    <source>
        <strain evidence="2">ST1C</strain>
    </source>
</reference>
<feature type="compositionally biased region" description="Low complexity" evidence="1">
    <location>
        <begin position="425"/>
        <end position="439"/>
    </location>
</feature>
<evidence type="ECO:0000313" key="2">
    <source>
        <dbReference type="EMBL" id="KAA6387043.1"/>
    </source>
</evidence>
<feature type="region of interest" description="Disordered" evidence="1">
    <location>
        <begin position="328"/>
        <end position="398"/>
    </location>
</feature>
<gene>
    <name evidence="2" type="ORF">EZS28_017429</name>
</gene>
<feature type="region of interest" description="Disordered" evidence="1">
    <location>
        <begin position="122"/>
        <end position="145"/>
    </location>
</feature>
<evidence type="ECO:0000313" key="3">
    <source>
        <dbReference type="Proteomes" id="UP000324800"/>
    </source>
</evidence>
<dbReference type="Proteomes" id="UP000324800">
    <property type="component" value="Unassembled WGS sequence"/>
</dbReference>
<feature type="compositionally biased region" description="Acidic residues" evidence="1">
    <location>
        <begin position="134"/>
        <end position="145"/>
    </location>
</feature>
<feature type="compositionally biased region" description="Gly residues" evidence="1">
    <location>
        <begin position="14"/>
        <end position="24"/>
    </location>
</feature>
<name>A0A5J4VXH6_9EUKA</name>
<comment type="caution">
    <text evidence="2">The sequence shown here is derived from an EMBL/GenBank/DDBJ whole genome shotgun (WGS) entry which is preliminary data.</text>
</comment>
<feature type="compositionally biased region" description="Polar residues" evidence="1">
    <location>
        <begin position="165"/>
        <end position="174"/>
    </location>
</feature>
<dbReference type="AlphaFoldDB" id="A0A5J4VXH6"/>
<proteinExistence type="predicted"/>
<organism evidence="2 3">
    <name type="scientific">Streblomastix strix</name>
    <dbReference type="NCBI Taxonomy" id="222440"/>
    <lineage>
        <taxon>Eukaryota</taxon>
        <taxon>Metamonada</taxon>
        <taxon>Preaxostyla</taxon>
        <taxon>Oxymonadida</taxon>
        <taxon>Streblomastigidae</taxon>
        <taxon>Streblomastix</taxon>
    </lineage>
</organism>
<feature type="compositionally biased region" description="Basic and acidic residues" evidence="1">
    <location>
        <begin position="334"/>
        <end position="351"/>
    </location>
</feature>
<feature type="compositionally biased region" description="Low complexity" evidence="1">
    <location>
        <begin position="389"/>
        <end position="398"/>
    </location>
</feature>
<feature type="region of interest" description="Disordered" evidence="1">
    <location>
        <begin position="422"/>
        <end position="453"/>
    </location>
</feature>